<protein>
    <recommendedName>
        <fullName evidence="4">Bifunctional inhibitor/plant lipid transfer protein/seed storage helical domain-containing protein</fullName>
    </recommendedName>
</protein>
<dbReference type="SUPFAM" id="SSF47699">
    <property type="entry name" value="Bifunctional inhibitor/lipid-transfer protein/seed storage 2S albumin"/>
    <property type="match status" value="1"/>
</dbReference>
<evidence type="ECO:0000259" key="4">
    <source>
        <dbReference type="Pfam" id="PF00234"/>
    </source>
</evidence>
<gene>
    <name evidence="5" type="ORF">RJ640_011000</name>
</gene>
<dbReference type="Proteomes" id="UP001187471">
    <property type="component" value="Unassembled WGS sequence"/>
</dbReference>
<dbReference type="InterPro" id="IPR036312">
    <property type="entry name" value="Bifun_inhib/LTP/seed_sf"/>
</dbReference>
<accession>A0AA88UJ05</accession>
<dbReference type="PANTHER" id="PTHR33214">
    <property type="entry name" value="BIFUNCTIONAL INHIBITOR/LIPID-TRANSFER PROTEIN/SEED STORAGE 2S ALBUMIN SUPERFAMILY PROTEIN"/>
    <property type="match status" value="1"/>
</dbReference>
<dbReference type="PANTHER" id="PTHR33214:SF81">
    <property type="entry name" value="NON-SPECIFIC LIPID-TRANSFER PROTEIN 2-LIKE"/>
    <property type="match status" value="1"/>
</dbReference>
<evidence type="ECO:0000256" key="2">
    <source>
        <dbReference type="ARBA" id="ARBA00023121"/>
    </source>
</evidence>
<dbReference type="EMBL" id="JAVXUO010001034">
    <property type="protein sequence ID" value="KAK2986775.1"/>
    <property type="molecule type" value="Genomic_DNA"/>
</dbReference>
<name>A0AA88UJ05_9ASTE</name>
<comment type="caution">
    <text evidence="5">The sequence shown here is derived from an EMBL/GenBank/DDBJ whole genome shotgun (WGS) entry which is preliminary data.</text>
</comment>
<dbReference type="GO" id="GO:0006869">
    <property type="term" value="P:lipid transport"/>
    <property type="evidence" value="ECO:0007669"/>
    <property type="project" value="InterPro"/>
</dbReference>
<feature type="chain" id="PRO_5041676385" description="Bifunctional inhibitor/plant lipid transfer protein/seed storage helical domain-containing protein" evidence="3">
    <location>
        <begin position="27"/>
        <end position="106"/>
    </location>
</feature>
<evidence type="ECO:0000256" key="1">
    <source>
        <dbReference type="ARBA" id="ARBA00022448"/>
    </source>
</evidence>
<dbReference type="Pfam" id="PF00234">
    <property type="entry name" value="Tryp_alpha_amyl"/>
    <property type="match status" value="1"/>
</dbReference>
<dbReference type="GO" id="GO:0008289">
    <property type="term" value="F:lipid binding"/>
    <property type="evidence" value="ECO:0007669"/>
    <property type="project" value="UniProtKB-KW"/>
</dbReference>
<feature type="signal peptide" evidence="3">
    <location>
        <begin position="1"/>
        <end position="26"/>
    </location>
</feature>
<keyword evidence="2" id="KW-0446">Lipid-binding</keyword>
<keyword evidence="3" id="KW-0732">Signal</keyword>
<organism evidence="5 6">
    <name type="scientific">Escallonia rubra</name>
    <dbReference type="NCBI Taxonomy" id="112253"/>
    <lineage>
        <taxon>Eukaryota</taxon>
        <taxon>Viridiplantae</taxon>
        <taxon>Streptophyta</taxon>
        <taxon>Embryophyta</taxon>
        <taxon>Tracheophyta</taxon>
        <taxon>Spermatophyta</taxon>
        <taxon>Magnoliopsida</taxon>
        <taxon>eudicotyledons</taxon>
        <taxon>Gunneridae</taxon>
        <taxon>Pentapetalae</taxon>
        <taxon>asterids</taxon>
        <taxon>campanulids</taxon>
        <taxon>Escalloniales</taxon>
        <taxon>Escalloniaceae</taxon>
        <taxon>Escallonia</taxon>
    </lineage>
</organism>
<evidence type="ECO:0000256" key="3">
    <source>
        <dbReference type="SAM" id="SignalP"/>
    </source>
</evidence>
<dbReference type="AlphaFoldDB" id="A0AA88UJ05"/>
<dbReference type="InterPro" id="IPR016140">
    <property type="entry name" value="Bifunc_inhib/LTP/seed_store"/>
</dbReference>
<sequence>MKKVLCAVALCVVLVVLLGEVHVTTAVSCDAMQLSPCADAIMLSRQPSAACCEKLREQLPCLCEYLKNPALRPYVDSPNAQKFPDLTVIHRNPEYQIGRAQRLDLR</sequence>
<feature type="domain" description="Bifunctional inhibitor/plant lipid transfer protein/seed storage helical" evidence="4">
    <location>
        <begin position="31"/>
        <end position="84"/>
    </location>
</feature>
<evidence type="ECO:0000313" key="6">
    <source>
        <dbReference type="Proteomes" id="UP001187471"/>
    </source>
</evidence>
<dbReference type="InterPro" id="IPR033872">
    <property type="entry name" value="nsLTP2"/>
</dbReference>
<keyword evidence="6" id="KW-1185">Reference proteome</keyword>
<reference evidence="5" key="1">
    <citation type="submission" date="2022-12" db="EMBL/GenBank/DDBJ databases">
        <title>Draft genome assemblies for two species of Escallonia (Escalloniales).</title>
        <authorList>
            <person name="Chanderbali A."/>
            <person name="Dervinis C."/>
            <person name="Anghel I."/>
            <person name="Soltis D."/>
            <person name="Soltis P."/>
            <person name="Zapata F."/>
        </authorList>
    </citation>
    <scope>NUCLEOTIDE SEQUENCE</scope>
    <source>
        <strain evidence="5">UCBG92.1500</strain>
        <tissue evidence="5">Leaf</tissue>
    </source>
</reference>
<evidence type="ECO:0000313" key="5">
    <source>
        <dbReference type="EMBL" id="KAK2986775.1"/>
    </source>
</evidence>
<dbReference type="Gene3D" id="1.10.110.10">
    <property type="entry name" value="Plant lipid-transfer and hydrophobic proteins"/>
    <property type="match status" value="1"/>
</dbReference>
<keyword evidence="1" id="KW-0813">Transport</keyword>
<dbReference type="CDD" id="cd01959">
    <property type="entry name" value="nsLTP2"/>
    <property type="match status" value="1"/>
</dbReference>
<proteinExistence type="predicted"/>